<accession>A0ABR5B203</accession>
<sequence>MGKTKAKKGIYMKILFVGDVVGSPGRDMISEYLPRLKNKYQPELTIVNGENAAAGRGITEKIYRQFLNDGADAVTLGNHAWDNREVFEFIDEAKALVRPANFPDGTPGTGLLFVKRAGIEAAVINLQGRTFMPALDCPFEKVKALVKKARERTPIIFVDFHAEATSEKQAIGWFLDGEVTAVVGTHTHVQTADNRVLPKGTAYLSDVGMTGPYDAILGMEKESVLKKFVTGLPVRFEVPKSGRTQLSACIIEVDKKTGKAKAIDRLLINEDHPFIAE</sequence>
<reference evidence="1 2" key="1">
    <citation type="submission" date="2015-01" db="EMBL/GenBank/DDBJ databases">
        <title>Genome Assembly of Bacillus badius MTCC 1458.</title>
        <authorList>
            <person name="Verma A."/>
            <person name="Khatri I."/>
            <person name="Mual P."/>
            <person name="Subramanian S."/>
            <person name="Krishnamurthi S."/>
        </authorList>
    </citation>
    <scope>NUCLEOTIDE SEQUENCE [LARGE SCALE GENOMIC DNA]</scope>
    <source>
        <strain evidence="1 2">MTCC 1458</strain>
    </source>
</reference>
<comment type="caution">
    <text evidence="1">The sequence shown here is derived from an EMBL/GenBank/DDBJ whole genome shotgun (WGS) entry which is preliminary data.</text>
</comment>
<name>A0ABR5B203_BACBA</name>
<dbReference type="NCBIfam" id="TIGR00282">
    <property type="entry name" value="TIGR00282 family metallophosphoesterase"/>
    <property type="match status" value="1"/>
</dbReference>
<gene>
    <name evidence="1" type="ORF">SD77_0504</name>
</gene>
<dbReference type="InterPro" id="IPR029052">
    <property type="entry name" value="Metallo-depent_PP-like"/>
</dbReference>
<dbReference type="PANTHER" id="PTHR36303:SF1">
    <property type="entry name" value="2',3'-CYCLIC-NUCLEOTIDE 2'-PHOSPHODIESTERASE"/>
    <property type="match status" value="1"/>
</dbReference>
<dbReference type="EMBL" id="JXLP01000001">
    <property type="protein sequence ID" value="KIL80656.1"/>
    <property type="molecule type" value="Genomic_DNA"/>
</dbReference>
<organism evidence="1 2">
    <name type="scientific">Bacillus badius</name>
    <dbReference type="NCBI Taxonomy" id="1455"/>
    <lineage>
        <taxon>Bacteria</taxon>
        <taxon>Bacillati</taxon>
        <taxon>Bacillota</taxon>
        <taxon>Bacilli</taxon>
        <taxon>Bacillales</taxon>
        <taxon>Bacillaceae</taxon>
        <taxon>Pseudobacillus</taxon>
    </lineage>
</organism>
<evidence type="ECO:0000313" key="2">
    <source>
        <dbReference type="Proteomes" id="UP000031982"/>
    </source>
</evidence>
<dbReference type="Proteomes" id="UP000031982">
    <property type="component" value="Unassembled WGS sequence"/>
</dbReference>
<dbReference type="SUPFAM" id="SSF56300">
    <property type="entry name" value="Metallo-dependent phosphatases"/>
    <property type="match status" value="1"/>
</dbReference>
<proteinExistence type="predicted"/>
<dbReference type="CDD" id="cd07382">
    <property type="entry name" value="MPP_DR1281"/>
    <property type="match status" value="1"/>
</dbReference>
<keyword evidence="2" id="KW-1185">Reference proteome</keyword>
<dbReference type="Pfam" id="PF13277">
    <property type="entry name" value="YmdB"/>
    <property type="match status" value="1"/>
</dbReference>
<dbReference type="Gene3D" id="3.60.21.10">
    <property type="match status" value="1"/>
</dbReference>
<evidence type="ECO:0000313" key="1">
    <source>
        <dbReference type="EMBL" id="KIL80656.1"/>
    </source>
</evidence>
<protein>
    <submittedName>
        <fullName evidence="1">Phosphoesterase</fullName>
    </submittedName>
</protein>
<dbReference type="InterPro" id="IPR005235">
    <property type="entry name" value="YmdB-like"/>
</dbReference>
<dbReference type="PIRSF" id="PIRSF004789">
    <property type="entry name" value="DR1281"/>
    <property type="match status" value="1"/>
</dbReference>
<dbReference type="PANTHER" id="PTHR36303">
    <property type="entry name" value="2',3'-CYCLIC-NUCLEOTIDE 2'-PHOSPHODIESTERASE"/>
    <property type="match status" value="1"/>
</dbReference>